<feature type="region of interest" description="Disordered" evidence="1">
    <location>
        <begin position="166"/>
        <end position="348"/>
    </location>
</feature>
<feature type="region of interest" description="Disordered" evidence="1">
    <location>
        <begin position="53"/>
        <end position="80"/>
    </location>
</feature>
<keyword evidence="3" id="KW-1185">Reference proteome</keyword>
<organism evidence="2 3">
    <name type="scientific">Gymnopilus junonius</name>
    <name type="common">Spectacular rustgill mushroom</name>
    <name type="synonym">Gymnopilus spectabilis subsp. junonius</name>
    <dbReference type="NCBI Taxonomy" id="109634"/>
    <lineage>
        <taxon>Eukaryota</taxon>
        <taxon>Fungi</taxon>
        <taxon>Dikarya</taxon>
        <taxon>Basidiomycota</taxon>
        <taxon>Agaricomycotina</taxon>
        <taxon>Agaricomycetes</taxon>
        <taxon>Agaricomycetidae</taxon>
        <taxon>Agaricales</taxon>
        <taxon>Agaricineae</taxon>
        <taxon>Hymenogastraceae</taxon>
        <taxon>Gymnopilus</taxon>
    </lineage>
</organism>
<comment type="caution">
    <text evidence="2">The sequence shown here is derived from an EMBL/GenBank/DDBJ whole genome shotgun (WGS) entry which is preliminary data.</text>
</comment>
<feature type="compositionally biased region" description="Basic and acidic residues" evidence="1">
    <location>
        <begin position="198"/>
        <end position="207"/>
    </location>
</feature>
<proteinExistence type="predicted"/>
<feature type="compositionally biased region" description="Acidic residues" evidence="1">
    <location>
        <begin position="241"/>
        <end position="251"/>
    </location>
</feature>
<evidence type="ECO:0000313" key="2">
    <source>
        <dbReference type="EMBL" id="KAF8874768.1"/>
    </source>
</evidence>
<dbReference type="Proteomes" id="UP000724874">
    <property type="component" value="Unassembled WGS sequence"/>
</dbReference>
<protein>
    <submittedName>
        <fullName evidence="2">Uncharacterized protein</fullName>
    </submittedName>
</protein>
<accession>A0A9P5N8N2</accession>
<feature type="compositionally biased region" description="Polar residues" evidence="1">
    <location>
        <begin position="115"/>
        <end position="145"/>
    </location>
</feature>
<evidence type="ECO:0000313" key="3">
    <source>
        <dbReference type="Proteomes" id="UP000724874"/>
    </source>
</evidence>
<feature type="region of interest" description="Disordered" evidence="1">
    <location>
        <begin position="102"/>
        <end position="151"/>
    </location>
</feature>
<dbReference type="EMBL" id="JADNYJ010000208">
    <property type="protein sequence ID" value="KAF8874768.1"/>
    <property type="molecule type" value="Genomic_DNA"/>
</dbReference>
<gene>
    <name evidence="2" type="ORF">CPB84DRAFT_559861</name>
</gene>
<feature type="compositionally biased region" description="Acidic residues" evidence="1">
    <location>
        <begin position="304"/>
        <end position="313"/>
    </location>
</feature>
<name>A0A9P5N8N2_GYMJU</name>
<reference evidence="2" key="1">
    <citation type="submission" date="2020-11" db="EMBL/GenBank/DDBJ databases">
        <authorList>
            <consortium name="DOE Joint Genome Institute"/>
            <person name="Ahrendt S."/>
            <person name="Riley R."/>
            <person name="Andreopoulos W."/>
            <person name="LaButti K."/>
            <person name="Pangilinan J."/>
            <person name="Ruiz-duenas F.J."/>
            <person name="Barrasa J.M."/>
            <person name="Sanchez-Garcia M."/>
            <person name="Camarero S."/>
            <person name="Miyauchi S."/>
            <person name="Serrano A."/>
            <person name="Linde D."/>
            <person name="Babiker R."/>
            <person name="Drula E."/>
            <person name="Ayuso-Fernandez I."/>
            <person name="Pacheco R."/>
            <person name="Padilla G."/>
            <person name="Ferreira P."/>
            <person name="Barriuso J."/>
            <person name="Kellner H."/>
            <person name="Castanera R."/>
            <person name="Alfaro M."/>
            <person name="Ramirez L."/>
            <person name="Pisabarro A.G."/>
            <person name="Kuo A."/>
            <person name="Tritt A."/>
            <person name="Lipzen A."/>
            <person name="He G."/>
            <person name="Yan M."/>
            <person name="Ng V."/>
            <person name="Cullen D."/>
            <person name="Martin F."/>
            <person name="Rosso M.-N."/>
            <person name="Henrissat B."/>
            <person name="Hibbett D."/>
            <person name="Martinez A.T."/>
            <person name="Grigoriev I.V."/>
        </authorList>
    </citation>
    <scope>NUCLEOTIDE SEQUENCE</scope>
    <source>
        <strain evidence="2">AH 44721</strain>
    </source>
</reference>
<feature type="compositionally biased region" description="Polar residues" evidence="1">
    <location>
        <begin position="321"/>
        <end position="331"/>
    </location>
</feature>
<feature type="compositionally biased region" description="Polar residues" evidence="1">
    <location>
        <begin position="208"/>
        <end position="219"/>
    </location>
</feature>
<dbReference type="AlphaFoldDB" id="A0A9P5N8N2"/>
<sequence length="348" mass="37342">MSSPWTFVAPCDRDPVVASDSALASSEDSNWAISTHNSGDLCSCYTVLKASPARSVPQEANSSRLAKPTPSPLSSLLFQNPDDVTDDVVTVIGDNEFSIGDKSSEVRHTKKRRTYNGSFNIPSPRITQANRSPPSNSTEPKSANGKSRPAAVAVAAGLSNIPSKVLGKRRAVADEDNEDEGHATMRSVPSFLSAESLRSTKDLDATQHRNVSQTSSPGTNAEVDEKYASAKGLGKQCALTTDDDGDDDMNVAEDRSPFPTSFVRASPRGLADRCLSEISSSSGEDSESEYISEKQKGKRPVILLDDDDDEEHDDYVGEGSFSLSASTNYIRASTPKPDLSRTTRLTTK</sequence>
<evidence type="ECO:0000256" key="1">
    <source>
        <dbReference type="SAM" id="MobiDB-lite"/>
    </source>
</evidence>